<dbReference type="KEGG" id="srub:C2R22_18905"/>
<dbReference type="OrthoDB" id="342483at2157"/>
<protein>
    <submittedName>
        <fullName evidence="2">Uncharacterized protein</fullName>
    </submittedName>
</protein>
<proteinExistence type="predicted"/>
<evidence type="ECO:0000313" key="2">
    <source>
        <dbReference type="EMBL" id="AUV83456.1"/>
    </source>
</evidence>
<evidence type="ECO:0000256" key="1">
    <source>
        <dbReference type="SAM" id="Coils"/>
    </source>
</evidence>
<dbReference type="Proteomes" id="UP000236584">
    <property type="component" value="Chromosome"/>
</dbReference>
<keyword evidence="3" id="KW-1185">Reference proteome</keyword>
<dbReference type="PROSITE" id="PS51257">
    <property type="entry name" value="PROKAR_LIPOPROTEIN"/>
    <property type="match status" value="1"/>
</dbReference>
<sequence length="189" mass="20611">MDRRELLALCGLAGLGGCLGYDVVERETVADRRVRLAELEATVEAREERIAALEREVARLRRRLAGPRINAVSVVERWERIGDVVVRGTDEVSAGDPLAVAVSFTYPIRSSGRVDVSLTVELTDADGRRVARNAREVRFVLDPDATLGELPVRFGEPGLSPGRYAATARVVDRVTGLETASDAVAFRAR</sequence>
<feature type="coiled-coil region" evidence="1">
    <location>
        <begin position="36"/>
        <end position="63"/>
    </location>
</feature>
<name>A0A2I8VNF3_9EURY</name>
<reference evidence="2 3" key="1">
    <citation type="submission" date="2018-01" db="EMBL/GenBank/DDBJ databases">
        <title>Complete genome sequence of Salinigranum rubrum GX10T, an extremely halophilic archaeon isolated from a marine solar saltern.</title>
        <authorList>
            <person name="Han S."/>
        </authorList>
    </citation>
    <scope>NUCLEOTIDE SEQUENCE [LARGE SCALE GENOMIC DNA]</scope>
    <source>
        <strain evidence="2 3">GX10</strain>
    </source>
</reference>
<gene>
    <name evidence="2" type="ORF">C2R22_18905</name>
</gene>
<dbReference type="AlphaFoldDB" id="A0A2I8VNF3"/>
<keyword evidence="1" id="KW-0175">Coiled coil</keyword>
<organism evidence="2 3">
    <name type="scientific">Salinigranum rubrum</name>
    <dbReference type="NCBI Taxonomy" id="755307"/>
    <lineage>
        <taxon>Archaea</taxon>
        <taxon>Methanobacteriati</taxon>
        <taxon>Methanobacteriota</taxon>
        <taxon>Stenosarchaea group</taxon>
        <taxon>Halobacteria</taxon>
        <taxon>Halobacteriales</taxon>
        <taxon>Haloferacaceae</taxon>
        <taxon>Salinigranum</taxon>
    </lineage>
</organism>
<dbReference type="RefSeq" id="WP_103427145.1">
    <property type="nucleotide sequence ID" value="NZ_CP026309.1"/>
</dbReference>
<dbReference type="EMBL" id="CP026309">
    <property type="protein sequence ID" value="AUV83456.1"/>
    <property type="molecule type" value="Genomic_DNA"/>
</dbReference>
<dbReference type="GeneID" id="35594207"/>
<accession>A0A2I8VNF3</accession>
<evidence type="ECO:0000313" key="3">
    <source>
        <dbReference type="Proteomes" id="UP000236584"/>
    </source>
</evidence>